<dbReference type="CDD" id="cd06261">
    <property type="entry name" value="TM_PBP2"/>
    <property type="match status" value="1"/>
</dbReference>
<evidence type="ECO:0000313" key="9">
    <source>
        <dbReference type="EMBL" id="ABC33526.1"/>
    </source>
</evidence>
<accession>Q2S748</accession>
<dbReference type="InterPro" id="IPR000515">
    <property type="entry name" value="MetI-like"/>
</dbReference>
<evidence type="ECO:0000256" key="6">
    <source>
        <dbReference type="ARBA" id="ARBA00023136"/>
    </source>
</evidence>
<evidence type="ECO:0000256" key="1">
    <source>
        <dbReference type="ARBA" id="ARBA00004651"/>
    </source>
</evidence>
<dbReference type="PANTHER" id="PTHR43744:SF12">
    <property type="entry name" value="ABC TRANSPORTER PERMEASE PROTEIN MG189-RELATED"/>
    <property type="match status" value="1"/>
</dbReference>
<dbReference type="OrthoDB" id="9815445at2"/>
<sequence>MEKRNILDPGQWIAFMVVALGAMIMLGPFYFMFVFATHSNTDILSVPPPVWFGGQFMTNVQVLLERLPYFWNNLGVSFYVAIITTALNLFFCSLAGYAFATYEFRFKNLLFMIVMSTLLIPPFLGMIPTTLIMTLFGWMNEPRALYLPMACSALGVFLMRQYISSAIPRELLEAARMDGCGEFATFRHIVLPLTGPAMGTLGLITFITSWNNFMTPLVVMRDMEMYTVPLALRALQGSGQVPWGAICAGSSIAVAPLLVIFILASRRLIEGMTAGALKG</sequence>
<dbReference type="EMBL" id="CP000155">
    <property type="protein sequence ID" value="ABC33526.1"/>
    <property type="molecule type" value="Genomic_DNA"/>
</dbReference>
<feature type="transmembrane region" description="Helical" evidence="7">
    <location>
        <begin position="184"/>
        <end position="207"/>
    </location>
</feature>
<comment type="subcellular location">
    <subcellularLocation>
        <location evidence="1 7">Cell membrane</location>
        <topology evidence="1 7">Multi-pass membrane protein</topology>
    </subcellularLocation>
</comment>
<dbReference type="STRING" id="349521.HCH_06908"/>
<keyword evidence="9" id="KW-0762">Sugar transport</keyword>
<dbReference type="PROSITE" id="PS50928">
    <property type="entry name" value="ABC_TM1"/>
    <property type="match status" value="1"/>
</dbReference>
<comment type="similarity">
    <text evidence="7">Belongs to the binding-protein-dependent transport system permease family.</text>
</comment>
<feature type="transmembrane region" description="Helical" evidence="7">
    <location>
        <begin position="76"/>
        <end position="97"/>
    </location>
</feature>
<proteinExistence type="inferred from homology"/>
<feature type="transmembrane region" description="Helical" evidence="7">
    <location>
        <begin position="109"/>
        <end position="138"/>
    </location>
</feature>
<dbReference type="PANTHER" id="PTHR43744">
    <property type="entry name" value="ABC TRANSPORTER PERMEASE PROTEIN MG189-RELATED-RELATED"/>
    <property type="match status" value="1"/>
</dbReference>
<keyword evidence="10" id="KW-1185">Reference proteome</keyword>
<evidence type="ECO:0000256" key="5">
    <source>
        <dbReference type="ARBA" id="ARBA00022989"/>
    </source>
</evidence>
<evidence type="ECO:0000313" key="10">
    <source>
        <dbReference type="Proteomes" id="UP000000238"/>
    </source>
</evidence>
<evidence type="ECO:0000256" key="2">
    <source>
        <dbReference type="ARBA" id="ARBA00022448"/>
    </source>
</evidence>
<feature type="transmembrane region" description="Helical" evidence="7">
    <location>
        <begin position="12"/>
        <end position="36"/>
    </location>
</feature>
<gene>
    <name evidence="9" type="ordered locus">HCH_06908</name>
</gene>
<dbReference type="HOGENOM" id="CLU_016047_1_1_6"/>
<evidence type="ECO:0000256" key="7">
    <source>
        <dbReference type="RuleBase" id="RU363032"/>
    </source>
</evidence>
<dbReference type="Gene3D" id="1.10.3720.10">
    <property type="entry name" value="MetI-like"/>
    <property type="match status" value="1"/>
</dbReference>
<feature type="domain" description="ABC transmembrane type-1" evidence="8">
    <location>
        <begin position="74"/>
        <end position="264"/>
    </location>
</feature>
<organism evidence="9 10">
    <name type="scientific">Hahella chejuensis (strain KCTC 2396)</name>
    <dbReference type="NCBI Taxonomy" id="349521"/>
    <lineage>
        <taxon>Bacteria</taxon>
        <taxon>Pseudomonadati</taxon>
        <taxon>Pseudomonadota</taxon>
        <taxon>Gammaproteobacteria</taxon>
        <taxon>Oceanospirillales</taxon>
        <taxon>Hahellaceae</taxon>
        <taxon>Hahella</taxon>
    </lineage>
</organism>
<reference evidence="9 10" key="1">
    <citation type="journal article" date="2005" name="Nucleic Acids Res.">
        <title>Genomic blueprint of Hahella chejuensis, a marine microbe producing an algicidal agent.</title>
        <authorList>
            <person name="Jeong H."/>
            <person name="Yim J.H."/>
            <person name="Lee C."/>
            <person name="Choi S.-H."/>
            <person name="Park Y.K."/>
            <person name="Yoon S.H."/>
            <person name="Hur C.-G."/>
            <person name="Kang H.-Y."/>
            <person name="Kim D."/>
            <person name="Lee H.H."/>
            <person name="Park K.H."/>
            <person name="Park S.-H."/>
            <person name="Park H.-S."/>
            <person name="Lee H.K."/>
            <person name="Oh T.K."/>
            <person name="Kim J.F."/>
        </authorList>
    </citation>
    <scope>NUCLEOTIDE SEQUENCE [LARGE SCALE GENOMIC DNA]</scope>
    <source>
        <strain evidence="9 10">KCTC 2396</strain>
    </source>
</reference>
<feature type="transmembrane region" description="Helical" evidence="7">
    <location>
        <begin position="243"/>
        <end position="264"/>
    </location>
</feature>
<keyword evidence="6 7" id="KW-0472">Membrane</keyword>
<feature type="transmembrane region" description="Helical" evidence="7">
    <location>
        <begin position="144"/>
        <end position="163"/>
    </location>
</feature>
<keyword evidence="2 7" id="KW-0813">Transport</keyword>
<dbReference type="SUPFAM" id="SSF161098">
    <property type="entry name" value="MetI-like"/>
    <property type="match status" value="1"/>
</dbReference>
<dbReference type="KEGG" id="hch:HCH_06908"/>
<dbReference type="GO" id="GO:0055085">
    <property type="term" value="P:transmembrane transport"/>
    <property type="evidence" value="ECO:0007669"/>
    <property type="project" value="InterPro"/>
</dbReference>
<keyword evidence="3" id="KW-1003">Cell membrane</keyword>
<dbReference type="AlphaFoldDB" id="Q2S748"/>
<dbReference type="Proteomes" id="UP000000238">
    <property type="component" value="Chromosome"/>
</dbReference>
<evidence type="ECO:0000256" key="3">
    <source>
        <dbReference type="ARBA" id="ARBA00022475"/>
    </source>
</evidence>
<dbReference type="InterPro" id="IPR035906">
    <property type="entry name" value="MetI-like_sf"/>
</dbReference>
<keyword evidence="5 7" id="KW-1133">Transmembrane helix</keyword>
<dbReference type="eggNOG" id="COG0395">
    <property type="taxonomic scope" value="Bacteria"/>
</dbReference>
<keyword evidence="4 7" id="KW-0812">Transmembrane</keyword>
<protein>
    <submittedName>
        <fullName evidence="9">ABC-type sugar transport system, permease component</fullName>
    </submittedName>
</protein>
<dbReference type="Pfam" id="PF00528">
    <property type="entry name" value="BPD_transp_1"/>
    <property type="match status" value="1"/>
</dbReference>
<dbReference type="GO" id="GO:0005886">
    <property type="term" value="C:plasma membrane"/>
    <property type="evidence" value="ECO:0007669"/>
    <property type="project" value="UniProtKB-SubCell"/>
</dbReference>
<name>Q2S748_HAHCH</name>
<evidence type="ECO:0000259" key="8">
    <source>
        <dbReference type="PROSITE" id="PS50928"/>
    </source>
</evidence>
<dbReference type="RefSeq" id="WP_011400576.1">
    <property type="nucleotide sequence ID" value="NC_007645.1"/>
</dbReference>
<evidence type="ECO:0000256" key="4">
    <source>
        <dbReference type="ARBA" id="ARBA00022692"/>
    </source>
</evidence>